<dbReference type="InterPro" id="IPR029063">
    <property type="entry name" value="SAM-dependent_MTases_sf"/>
</dbReference>
<dbReference type="InterPro" id="IPR040739">
    <property type="entry name" value="RlmM_FDX"/>
</dbReference>
<feature type="domain" description="RlmM ferredoxin-like" evidence="9">
    <location>
        <begin position="1"/>
        <end position="69"/>
    </location>
</feature>
<keyword evidence="4" id="KW-0808">Transferase</keyword>
<keyword evidence="3 11" id="KW-0489">Methyltransferase</keyword>
<evidence type="ECO:0000256" key="1">
    <source>
        <dbReference type="ARBA" id="ARBA00022490"/>
    </source>
</evidence>
<feature type="domain" description="Ribosomal RNA methyltransferase FtsJ" evidence="8">
    <location>
        <begin position="180"/>
        <end position="295"/>
    </location>
</feature>
<dbReference type="InterPro" id="IPR011224">
    <property type="entry name" value="rRNA_MeTrfase_M"/>
</dbReference>
<gene>
    <name evidence="11" type="primary">rlmM</name>
    <name evidence="11" type="ORF">GCM10011369_21110</name>
</gene>
<evidence type="ECO:0000256" key="4">
    <source>
        <dbReference type="ARBA" id="ARBA00022679"/>
    </source>
</evidence>
<evidence type="ECO:0000256" key="3">
    <source>
        <dbReference type="ARBA" id="ARBA00022603"/>
    </source>
</evidence>
<dbReference type="EMBL" id="BMDX01000009">
    <property type="protein sequence ID" value="GGA78920.1"/>
    <property type="molecule type" value="Genomic_DNA"/>
</dbReference>
<evidence type="ECO:0000256" key="7">
    <source>
        <dbReference type="PIRSR" id="PIRSR028774-2"/>
    </source>
</evidence>
<dbReference type="NCBIfam" id="NF008734">
    <property type="entry name" value="PRK11760.1"/>
    <property type="match status" value="1"/>
</dbReference>
<keyword evidence="12" id="KW-1185">Reference proteome</keyword>
<evidence type="ECO:0000259" key="9">
    <source>
        <dbReference type="Pfam" id="PF18125"/>
    </source>
</evidence>
<evidence type="ECO:0000313" key="12">
    <source>
        <dbReference type="Proteomes" id="UP000619743"/>
    </source>
</evidence>
<reference evidence="12" key="1">
    <citation type="journal article" date="2019" name="Int. J. Syst. Evol. Microbiol.">
        <title>The Global Catalogue of Microorganisms (GCM) 10K type strain sequencing project: providing services to taxonomists for standard genome sequencing and annotation.</title>
        <authorList>
            <consortium name="The Broad Institute Genomics Platform"/>
            <consortium name="The Broad Institute Genome Sequencing Center for Infectious Disease"/>
            <person name="Wu L."/>
            <person name="Ma J."/>
        </authorList>
    </citation>
    <scope>NUCLEOTIDE SEQUENCE [LARGE SCALE GENOMIC DNA]</scope>
    <source>
        <strain evidence="12">CGMCC 1.10130</strain>
    </source>
</reference>
<evidence type="ECO:0000256" key="5">
    <source>
        <dbReference type="ARBA" id="ARBA00022691"/>
    </source>
</evidence>
<feature type="binding site" evidence="7">
    <location>
        <position position="292"/>
    </location>
    <ligand>
        <name>S-adenosyl-L-methionine</name>
        <dbReference type="ChEBI" id="CHEBI:59789"/>
    </ligand>
</feature>
<keyword evidence="1" id="KW-0963">Cytoplasm</keyword>
<evidence type="ECO:0000313" key="11">
    <source>
        <dbReference type="EMBL" id="GGA78920.1"/>
    </source>
</evidence>
<dbReference type="GO" id="GO:0006364">
    <property type="term" value="P:rRNA processing"/>
    <property type="evidence" value="ECO:0007669"/>
    <property type="project" value="UniProtKB-KW"/>
</dbReference>
<proteinExistence type="predicted"/>
<dbReference type="PIRSF" id="PIRSF028774">
    <property type="entry name" value="UCP028774"/>
    <property type="match status" value="1"/>
</dbReference>
<dbReference type="InterPro" id="IPR002877">
    <property type="entry name" value="RNA_MeTrfase_FtsJ_dom"/>
</dbReference>
<dbReference type="Gene3D" id="3.40.50.150">
    <property type="entry name" value="Vaccinia Virus protein VP39"/>
    <property type="match status" value="1"/>
</dbReference>
<dbReference type="Gene3D" id="3.30.70.2810">
    <property type="match status" value="1"/>
</dbReference>
<comment type="caution">
    <text evidence="11">The sequence shown here is derived from an EMBL/GenBank/DDBJ whole genome shotgun (WGS) entry which is preliminary data.</text>
</comment>
<dbReference type="PANTHER" id="PTHR37524">
    <property type="entry name" value="RIBOSOMAL RNA LARGE SUBUNIT METHYLTRANSFERASE M"/>
    <property type="match status" value="1"/>
</dbReference>
<dbReference type="Pfam" id="PF21239">
    <property type="entry name" value="RLMM_N"/>
    <property type="match status" value="1"/>
</dbReference>
<keyword evidence="2" id="KW-0698">rRNA processing</keyword>
<accession>A0A8J2U5I4</accession>
<feature type="binding site" evidence="7">
    <location>
        <position position="182"/>
    </location>
    <ligand>
        <name>S-adenosyl-L-methionine</name>
        <dbReference type="ChEBI" id="CHEBI:59789"/>
    </ligand>
</feature>
<dbReference type="Pfam" id="PF01728">
    <property type="entry name" value="FtsJ"/>
    <property type="match status" value="1"/>
</dbReference>
<feature type="domain" description="Ribosomal RNA large subunit methyltransferase M THUMP-like" evidence="10">
    <location>
        <begin position="81"/>
        <end position="157"/>
    </location>
</feature>
<organism evidence="11 12">
    <name type="scientific">Neiella marina</name>
    <dbReference type="NCBI Taxonomy" id="508461"/>
    <lineage>
        <taxon>Bacteria</taxon>
        <taxon>Pseudomonadati</taxon>
        <taxon>Pseudomonadota</taxon>
        <taxon>Gammaproteobacteria</taxon>
        <taxon>Alteromonadales</taxon>
        <taxon>Echinimonadaceae</taxon>
        <taxon>Neiella</taxon>
    </lineage>
</organism>
<feature type="binding site" evidence="7">
    <location>
        <position position="234"/>
    </location>
    <ligand>
        <name>S-adenosyl-L-methionine</name>
        <dbReference type="ChEBI" id="CHEBI:59789"/>
    </ligand>
</feature>
<dbReference type="GO" id="GO:0032259">
    <property type="term" value="P:methylation"/>
    <property type="evidence" value="ECO:0007669"/>
    <property type="project" value="UniProtKB-KW"/>
</dbReference>
<dbReference type="OrthoDB" id="154490at2"/>
<dbReference type="GO" id="GO:0008168">
    <property type="term" value="F:methyltransferase activity"/>
    <property type="evidence" value="ECO:0007669"/>
    <property type="project" value="UniProtKB-KW"/>
</dbReference>
<dbReference type="InterPro" id="IPR048646">
    <property type="entry name" value="RlmM_THUMP-like"/>
</dbReference>
<keyword evidence="5 7" id="KW-0949">S-adenosyl-L-methionine</keyword>
<evidence type="ECO:0000259" key="10">
    <source>
        <dbReference type="Pfam" id="PF21239"/>
    </source>
</evidence>
<dbReference type="Gene3D" id="3.30.2300.20">
    <property type="match status" value="1"/>
</dbReference>
<dbReference type="RefSeq" id="WP_087505779.1">
    <property type="nucleotide sequence ID" value="NZ_BMDX01000009.1"/>
</dbReference>
<evidence type="ECO:0000256" key="6">
    <source>
        <dbReference type="PIRSR" id="PIRSR028774-1"/>
    </source>
</evidence>
<evidence type="ECO:0000259" key="8">
    <source>
        <dbReference type="Pfam" id="PF01728"/>
    </source>
</evidence>
<sequence>MKQIMLYCRAGFESETGAEFAALAEKYENWGYVRANKDTGFAIYETYQQEDAEALAQVPIRSLIFARQLVYGDTINFDPEDRVGPILAQVAELGPFSELRMETPDTNEGKSLNRLAKKLSLPLTKGLQKQGKLNKDKSLAVLHVCLLAGTQAFVGISEPGRHSPHVNGIMRLRVPSAAPSRSTLKLDEALLSFFSEGELAARMTSGMKAVDLGACPGGWTYQLVRRGLFVSAVDNGPMAESLMETGQVKHFREDGFGFDPKRKPISWINRQFGNGKRIKWPENAPSEWMVCDMADKPRRVAHMVIDWFAQGNTRNAIVNLKLPMKARWEEVQTCMNILRDELQDGMVIKAKHLYHDREEITVFVGYPKLN</sequence>
<dbReference type="Proteomes" id="UP000619743">
    <property type="component" value="Unassembled WGS sequence"/>
</dbReference>
<name>A0A8J2U5I4_9GAMM</name>
<feature type="binding site" evidence="7">
    <location>
        <begin position="215"/>
        <end position="218"/>
    </location>
    <ligand>
        <name>S-adenosyl-L-methionine</name>
        <dbReference type="ChEBI" id="CHEBI:59789"/>
    </ligand>
</feature>
<feature type="active site" description="Proton acceptor" evidence="6">
    <location>
        <position position="321"/>
    </location>
</feature>
<dbReference type="SUPFAM" id="SSF53335">
    <property type="entry name" value="S-adenosyl-L-methionine-dependent methyltransferases"/>
    <property type="match status" value="1"/>
</dbReference>
<dbReference type="PANTHER" id="PTHR37524:SF2">
    <property type="entry name" value="RIBOSOMAL RNA METHYLTRANSFERASE FTSJ DOMAIN-CONTAINING PROTEIN"/>
    <property type="match status" value="1"/>
</dbReference>
<dbReference type="Pfam" id="PF18125">
    <property type="entry name" value="RlmM_FDX"/>
    <property type="match status" value="1"/>
</dbReference>
<feature type="binding site" evidence="7">
    <location>
        <position position="254"/>
    </location>
    <ligand>
        <name>S-adenosyl-L-methionine</name>
        <dbReference type="ChEBI" id="CHEBI:59789"/>
    </ligand>
</feature>
<dbReference type="AlphaFoldDB" id="A0A8J2U5I4"/>
<protein>
    <submittedName>
        <fullName evidence="11">Ribosomal RNA large subunit methyltransferase M</fullName>
    </submittedName>
</protein>
<evidence type="ECO:0000256" key="2">
    <source>
        <dbReference type="ARBA" id="ARBA00022552"/>
    </source>
</evidence>